<name>A0A318UWI6_9SPHI</name>
<dbReference type="OrthoDB" id="609485at2"/>
<keyword evidence="4" id="KW-0675">Receptor</keyword>
<comment type="subcellular location">
    <subcellularLocation>
        <location evidence="1">Cell outer membrane</location>
        <topology evidence="1">Multi-pass membrane protein</topology>
    </subcellularLocation>
</comment>
<dbReference type="Gene3D" id="2.170.130.10">
    <property type="entry name" value="TonB-dependent receptor, plug domain"/>
    <property type="match status" value="1"/>
</dbReference>
<evidence type="ECO:0000313" key="5">
    <source>
        <dbReference type="Proteomes" id="UP000248198"/>
    </source>
</evidence>
<sequence length="892" mass="98908">MKTKLVLTLLLLAGTFAAFKIEDSPFAALLKKMEAYNQKYPQEKVYLHLDKPYYAIGDDIWFKAYVINTQTTRPTNISDILYVELISESDSVKKQLKLPLMAGISWGDFKLPDSLQEGNYRIRAYTQWMRNAGPEFFFDKTLKIGNAWANKVFTNATYTISPEDKAQKINSTIRFTDKAGHPYTATEISYVVQMNLKNVHKGKAVTNNNGEIDFSFLNTHPELKTGTITATLALPDKQKVSKNILLNLASQELDVQFFPEGGNLVENIPSKVAFKAINSAGLGKDISGTLVDNEGTEVTKFNSSYLGMGNFTLNPQSGKTYTAVLKMPNGSEQKVNLPKAQSSGYVLSVNLVDSTKFSVRLYISQDNLNKGELKLVGQNNGTLCFSTVAKTEKQVVSVNIPTKDIPSGIIQFTLFGPNNEPVAERLAFVHNTNDFMDLQLQSDKKTYQKREQVKFNLSSGFEGKPVQGSFSVSVTNTTIVQPDLDNESNIYTSLLLTSDLSGYVEKPNHYFQDRSATTLHELDNLLMTQGWRRFLWKNVINDLPPLNSFQPEKSLKISGTITTLGGKPIEKGKVSLFSSSGGLFTIDTLSDANGRFSFDNLIFNDSTKFVVQARTGKNKKNVEIKMDVVPGQMVTKNKNTGDIEVNVNEAISGYVKKSENYFEELTRRGLLQRSINLKEVNIVEKKNPAKNSSNLNGAGRADAVITAEQLGTCVTLSQCLQGRVAGLMIRNGQAYLMRSQGTPMNIVVDGMPMEPDFLDNLNPQDVETIEVLKSIGNTAIYGMRGGGGVLVITTKRGGGNYSTVYAPGIITYNPKGYYSSRQFYSPKFTPQSSSRPDLRTTVYWNPQVVTDAAGKKEFDYYNTDLPGLYRVVLEGINGAGQLGRKVYTYEVK</sequence>
<dbReference type="SUPFAM" id="SSF49464">
    <property type="entry name" value="Carboxypeptidase regulatory domain-like"/>
    <property type="match status" value="1"/>
</dbReference>
<evidence type="ECO:0000313" key="4">
    <source>
        <dbReference type="EMBL" id="PYF76019.1"/>
    </source>
</evidence>
<evidence type="ECO:0000256" key="1">
    <source>
        <dbReference type="PROSITE-ProRule" id="PRU01360"/>
    </source>
</evidence>
<feature type="domain" description="TonB-dependent receptor plug" evidence="3">
    <location>
        <begin position="704"/>
        <end position="789"/>
    </location>
</feature>
<keyword evidence="1" id="KW-0472">Membrane</keyword>
<dbReference type="InterPro" id="IPR008969">
    <property type="entry name" value="CarboxyPept-like_regulatory"/>
</dbReference>
<dbReference type="AlphaFoldDB" id="A0A318UWI6"/>
<evidence type="ECO:0000256" key="2">
    <source>
        <dbReference type="SAM" id="SignalP"/>
    </source>
</evidence>
<organism evidence="4 5">
    <name type="scientific">Pedobacter nutrimenti</name>
    <dbReference type="NCBI Taxonomy" id="1241337"/>
    <lineage>
        <taxon>Bacteria</taxon>
        <taxon>Pseudomonadati</taxon>
        <taxon>Bacteroidota</taxon>
        <taxon>Sphingobacteriia</taxon>
        <taxon>Sphingobacteriales</taxon>
        <taxon>Sphingobacteriaceae</taxon>
        <taxon>Pedobacter</taxon>
    </lineage>
</organism>
<dbReference type="InterPro" id="IPR039426">
    <property type="entry name" value="TonB-dep_rcpt-like"/>
</dbReference>
<dbReference type="Proteomes" id="UP000248198">
    <property type="component" value="Unassembled WGS sequence"/>
</dbReference>
<keyword evidence="1" id="KW-0813">Transport</keyword>
<dbReference type="SUPFAM" id="SSF56935">
    <property type="entry name" value="Porins"/>
    <property type="match status" value="1"/>
</dbReference>
<comment type="similarity">
    <text evidence="1">Belongs to the TonB-dependent receptor family.</text>
</comment>
<gene>
    <name evidence="4" type="ORF">B0O44_102575</name>
</gene>
<keyword evidence="1" id="KW-0998">Cell outer membrane</keyword>
<keyword evidence="5" id="KW-1185">Reference proteome</keyword>
<comment type="caution">
    <text evidence="4">The sequence shown here is derived from an EMBL/GenBank/DDBJ whole genome shotgun (WGS) entry which is preliminary data.</text>
</comment>
<protein>
    <submittedName>
        <fullName evidence="4">TonB-dependent receptor-like protein</fullName>
    </submittedName>
</protein>
<evidence type="ECO:0000259" key="3">
    <source>
        <dbReference type="Pfam" id="PF07715"/>
    </source>
</evidence>
<dbReference type="RefSeq" id="WP_110828797.1">
    <property type="nucleotide sequence ID" value="NZ_QKLU01000002.1"/>
</dbReference>
<keyword evidence="2" id="KW-0732">Signal</keyword>
<keyword evidence="1" id="KW-1134">Transmembrane beta strand</keyword>
<dbReference type="EMBL" id="QKLU01000002">
    <property type="protein sequence ID" value="PYF76019.1"/>
    <property type="molecule type" value="Genomic_DNA"/>
</dbReference>
<dbReference type="Gene3D" id="2.60.40.1930">
    <property type="match status" value="1"/>
</dbReference>
<feature type="chain" id="PRO_5016384938" evidence="2">
    <location>
        <begin position="21"/>
        <end position="892"/>
    </location>
</feature>
<dbReference type="GO" id="GO:0009279">
    <property type="term" value="C:cell outer membrane"/>
    <property type="evidence" value="ECO:0007669"/>
    <property type="project" value="UniProtKB-SubCell"/>
</dbReference>
<accession>A0A318UWI6</accession>
<dbReference type="InterPro" id="IPR037066">
    <property type="entry name" value="Plug_dom_sf"/>
</dbReference>
<dbReference type="PROSITE" id="PS52016">
    <property type="entry name" value="TONB_DEPENDENT_REC_3"/>
    <property type="match status" value="1"/>
</dbReference>
<proteinExistence type="inferred from homology"/>
<dbReference type="Pfam" id="PF07715">
    <property type="entry name" value="Plug"/>
    <property type="match status" value="1"/>
</dbReference>
<keyword evidence="1" id="KW-0812">Transmembrane</keyword>
<reference evidence="4 5" key="1">
    <citation type="submission" date="2018-06" db="EMBL/GenBank/DDBJ databases">
        <title>Genomic Encyclopedia of Archaeal and Bacterial Type Strains, Phase II (KMG-II): from individual species to whole genera.</title>
        <authorList>
            <person name="Goeker M."/>
        </authorList>
    </citation>
    <scope>NUCLEOTIDE SEQUENCE [LARGE SCALE GENOMIC DNA]</scope>
    <source>
        <strain evidence="4 5">DSM 27372</strain>
    </source>
</reference>
<dbReference type="InterPro" id="IPR012910">
    <property type="entry name" value="Plug_dom"/>
</dbReference>
<feature type="signal peptide" evidence="2">
    <location>
        <begin position="1"/>
        <end position="20"/>
    </location>
</feature>